<gene>
    <name evidence="1" type="ORF">AVDCRST_MAG37-100</name>
</gene>
<organism evidence="1">
    <name type="scientific">uncultured Rubrobacteraceae bacterium</name>
    <dbReference type="NCBI Taxonomy" id="349277"/>
    <lineage>
        <taxon>Bacteria</taxon>
        <taxon>Bacillati</taxon>
        <taxon>Actinomycetota</taxon>
        <taxon>Rubrobacteria</taxon>
        <taxon>Rubrobacterales</taxon>
        <taxon>Rubrobacteraceae</taxon>
        <taxon>environmental samples</taxon>
    </lineage>
</organism>
<dbReference type="EMBL" id="CADCVD010000005">
    <property type="protein sequence ID" value="CAA9423505.1"/>
    <property type="molecule type" value="Genomic_DNA"/>
</dbReference>
<proteinExistence type="predicted"/>
<accession>A0A6J4PU07</accession>
<name>A0A6J4PU07_9ACTN</name>
<sequence length="91" mass="10451">MDRDETLGKERIDRELQEAGWSTDGTFSEHLSIGESGELCVLVHRSTWEADEPAYELYDVRRHVSLWVREVPTPEKAAALLEEHGETPEEE</sequence>
<evidence type="ECO:0000313" key="1">
    <source>
        <dbReference type="EMBL" id="CAA9423505.1"/>
    </source>
</evidence>
<dbReference type="AlphaFoldDB" id="A0A6J4PU07"/>
<protein>
    <submittedName>
        <fullName evidence="1">Uncharacterized protein</fullName>
    </submittedName>
</protein>
<reference evidence="1" key="1">
    <citation type="submission" date="2020-02" db="EMBL/GenBank/DDBJ databases">
        <authorList>
            <person name="Meier V. D."/>
        </authorList>
    </citation>
    <scope>NUCLEOTIDE SEQUENCE</scope>
    <source>
        <strain evidence="1">AVDCRST_MAG37</strain>
    </source>
</reference>